<gene>
    <name evidence="6" type="ORF">SEMRO_225_G091800.1</name>
</gene>
<dbReference type="Pfam" id="PF01266">
    <property type="entry name" value="DAO"/>
    <property type="match status" value="1"/>
</dbReference>
<feature type="compositionally biased region" description="Polar residues" evidence="4">
    <location>
        <begin position="1"/>
        <end position="17"/>
    </location>
</feature>
<dbReference type="PANTHER" id="PTHR13847:SF287">
    <property type="entry name" value="FAD-DEPENDENT OXIDOREDUCTASE DOMAIN-CONTAINING PROTEIN 1"/>
    <property type="match status" value="1"/>
</dbReference>
<dbReference type="GO" id="GO:0005737">
    <property type="term" value="C:cytoplasm"/>
    <property type="evidence" value="ECO:0007669"/>
    <property type="project" value="TreeGrafter"/>
</dbReference>
<evidence type="ECO:0000313" key="7">
    <source>
        <dbReference type="Proteomes" id="UP001153069"/>
    </source>
</evidence>
<dbReference type="OrthoDB" id="38520at2759"/>
<evidence type="ECO:0000256" key="1">
    <source>
        <dbReference type="ARBA" id="ARBA00023002"/>
    </source>
</evidence>
<accession>A0A9N8DNE2</accession>
<dbReference type="SUPFAM" id="SSF51905">
    <property type="entry name" value="FAD/NAD(P)-binding domain"/>
    <property type="match status" value="1"/>
</dbReference>
<organism evidence="6 7">
    <name type="scientific">Seminavis robusta</name>
    <dbReference type="NCBI Taxonomy" id="568900"/>
    <lineage>
        <taxon>Eukaryota</taxon>
        <taxon>Sar</taxon>
        <taxon>Stramenopiles</taxon>
        <taxon>Ochrophyta</taxon>
        <taxon>Bacillariophyta</taxon>
        <taxon>Bacillariophyceae</taxon>
        <taxon>Bacillariophycidae</taxon>
        <taxon>Naviculales</taxon>
        <taxon>Naviculaceae</taxon>
        <taxon>Seminavis</taxon>
    </lineage>
</organism>
<evidence type="ECO:0000259" key="5">
    <source>
        <dbReference type="Pfam" id="PF01266"/>
    </source>
</evidence>
<dbReference type="AlphaFoldDB" id="A0A9N8DNE2"/>
<dbReference type="Gene3D" id="3.50.50.60">
    <property type="entry name" value="FAD/NAD(P)-binding domain"/>
    <property type="match status" value="1"/>
</dbReference>
<name>A0A9N8DNE2_9STRA</name>
<dbReference type="GO" id="GO:0016491">
    <property type="term" value="F:oxidoreductase activity"/>
    <property type="evidence" value="ECO:0007669"/>
    <property type="project" value="UniProtKB-KW"/>
</dbReference>
<keyword evidence="1" id="KW-0560">Oxidoreductase</keyword>
<comment type="caution">
    <text evidence="6">The sequence shown here is derived from an EMBL/GenBank/DDBJ whole genome shotgun (WGS) entry which is preliminary data.</text>
</comment>
<dbReference type="Proteomes" id="UP001153069">
    <property type="component" value="Unassembled WGS sequence"/>
</dbReference>
<protein>
    <recommendedName>
        <fullName evidence="2">FAD-dependent oxidoreductase domain-containing protein 1</fullName>
    </recommendedName>
</protein>
<dbReference type="Gene3D" id="3.30.9.10">
    <property type="entry name" value="D-Amino Acid Oxidase, subunit A, domain 2"/>
    <property type="match status" value="1"/>
</dbReference>
<evidence type="ECO:0000256" key="4">
    <source>
        <dbReference type="SAM" id="MobiDB-lite"/>
    </source>
</evidence>
<reference evidence="6" key="1">
    <citation type="submission" date="2020-06" db="EMBL/GenBank/DDBJ databases">
        <authorList>
            <consortium name="Plant Systems Biology data submission"/>
        </authorList>
    </citation>
    <scope>NUCLEOTIDE SEQUENCE</scope>
    <source>
        <strain evidence="6">D6</strain>
    </source>
</reference>
<evidence type="ECO:0000256" key="2">
    <source>
        <dbReference type="ARBA" id="ARBA00039785"/>
    </source>
</evidence>
<sequence length="449" mass="49654">MTSKSPATRTGTITPPFNSDGSSSSSCSCDYEVIIVGAGVAGCSAAYHLQQYVGGNDRLLVLDAGPAAGEGVRPRQSGSATMSSVAPCVKMMVQIFAGSCQDMMRNHGKEGATRYLTATREGLVLQKTLAKEIWKDTHSLHMKELGSYYLGYEQDTEELRREFKTLLELGCGQDDMEWCDKERLQTVEGISSNFHCGIFFPKEAVIDSSLYAKTLLQLTIEKSNGKAQFWANSPVATVQEDSDAVTVTLQSGTQIRAKQVVMATGALYQDAKLNGLLKPCYSYLVHVPVNTVSTTTNSNDDCCDNSANFFTWGFSHDWCFTNGKVRISGEDHFSAYKPPHLQERCARLSHWTLEQYHHNDPQQNVHDFPQQYGLYSETPDMAPLVGRIQPNSRICYLLGCNAWGQTILSYCSSLIPGLMQYTQLTEQQQDCLKLLSIQRFSQLPAALSS</sequence>
<comment type="function">
    <text evidence="3">Required for the assembly of the mitochondrial membrane respiratory chain NADH dehydrogenase (Complex I). Involved in mid-late stages of complex I assembly.</text>
</comment>
<dbReference type="EMBL" id="CAICTM010000224">
    <property type="protein sequence ID" value="CAB9505260.1"/>
    <property type="molecule type" value="Genomic_DNA"/>
</dbReference>
<feature type="region of interest" description="Disordered" evidence="4">
    <location>
        <begin position="1"/>
        <end position="25"/>
    </location>
</feature>
<keyword evidence="7" id="KW-1185">Reference proteome</keyword>
<dbReference type="InterPro" id="IPR006076">
    <property type="entry name" value="FAD-dep_OxRdtase"/>
</dbReference>
<feature type="domain" description="FAD dependent oxidoreductase" evidence="5">
    <location>
        <begin position="33"/>
        <end position="409"/>
    </location>
</feature>
<evidence type="ECO:0000313" key="6">
    <source>
        <dbReference type="EMBL" id="CAB9505260.1"/>
    </source>
</evidence>
<dbReference type="PANTHER" id="PTHR13847">
    <property type="entry name" value="SARCOSINE DEHYDROGENASE-RELATED"/>
    <property type="match status" value="1"/>
</dbReference>
<evidence type="ECO:0000256" key="3">
    <source>
        <dbReference type="ARBA" id="ARBA00046185"/>
    </source>
</evidence>
<proteinExistence type="predicted"/>
<dbReference type="InterPro" id="IPR036188">
    <property type="entry name" value="FAD/NAD-bd_sf"/>
</dbReference>